<evidence type="ECO:0000313" key="4">
    <source>
        <dbReference type="EMBL" id="KJL29091.1"/>
    </source>
</evidence>
<comment type="caution">
    <text evidence="4">The sequence shown here is derived from an EMBL/GenBank/DDBJ whole genome shotgun (WGS) entry which is preliminary data.</text>
</comment>
<dbReference type="PANTHER" id="PTHR42760:SF133">
    <property type="entry name" value="3-OXOACYL-[ACYL-CARRIER-PROTEIN] REDUCTASE"/>
    <property type="match status" value="1"/>
</dbReference>
<dbReference type="PROSITE" id="PS00061">
    <property type="entry name" value="ADH_SHORT"/>
    <property type="match status" value="1"/>
</dbReference>
<evidence type="ECO:0000259" key="3">
    <source>
        <dbReference type="SMART" id="SM00822"/>
    </source>
</evidence>
<dbReference type="PANTHER" id="PTHR42760">
    <property type="entry name" value="SHORT-CHAIN DEHYDROGENASES/REDUCTASES FAMILY MEMBER"/>
    <property type="match status" value="1"/>
</dbReference>
<protein>
    <submittedName>
        <fullName evidence="4">Rhamnolipids biosynthesis 3-oxoacyl-[acyl-carrier-protein] reductase</fullName>
        <ecNumber evidence="4">1.1.1.100</ecNumber>
    </submittedName>
</protein>
<evidence type="ECO:0000313" key="5">
    <source>
        <dbReference type="Proteomes" id="UP000033640"/>
    </source>
</evidence>
<gene>
    <name evidence="4" type="primary">rhlG</name>
    <name evidence="4" type="ORF">RS83_01716</name>
</gene>
<dbReference type="GO" id="GO:0048038">
    <property type="term" value="F:quinone binding"/>
    <property type="evidence" value="ECO:0007669"/>
    <property type="project" value="TreeGrafter"/>
</dbReference>
<dbReference type="EC" id="1.1.1.100" evidence="4"/>
<dbReference type="GO" id="GO:0004316">
    <property type="term" value="F:3-oxoacyl-[acyl-carrier-protein] reductase (NADPH) activity"/>
    <property type="evidence" value="ECO:0007669"/>
    <property type="project" value="UniProtKB-EC"/>
</dbReference>
<organism evidence="4 5">
    <name type="scientific">Microbacterium oxydans</name>
    <dbReference type="NCBI Taxonomy" id="82380"/>
    <lineage>
        <taxon>Bacteria</taxon>
        <taxon>Bacillati</taxon>
        <taxon>Actinomycetota</taxon>
        <taxon>Actinomycetes</taxon>
        <taxon>Micrococcales</taxon>
        <taxon>Microbacteriaceae</taxon>
        <taxon>Microbacterium</taxon>
    </lineage>
</organism>
<accession>A0A0F0LBZ2</accession>
<dbReference type="InterPro" id="IPR057326">
    <property type="entry name" value="KR_dom"/>
</dbReference>
<dbReference type="OrthoDB" id="4481821at2"/>
<dbReference type="GO" id="GO:0006633">
    <property type="term" value="P:fatty acid biosynthetic process"/>
    <property type="evidence" value="ECO:0007669"/>
    <property type="project" value="TreeGrafter"/>
</dbReference>
<dbReference type="InterPro" id="IPR002347">
    <property type="entry name" value="SDR_fam"/>
</dbReference>
<sequence>MSVDAPLAVLITGASSGIGEAVAARYRAAGARLFLTGRRSEPPTMLAEGETYLPGDLDDEAFVERLVAAAAEALGPLDSVVACHGLQAEGALTATSVETVARVLDANILSVFSLLKHVVPVLRETGAQIVLVSSRLGMVGIADQVAYSAAKGGLIMLGKGAAIELAPRNIRVNVAAPGLTETPVIEAGFQKKDDPEAYRAERAATIPMRRLARPEEIAEAIYFLGSPASSYVTGAVLPIDGGYTAA</sequence>
<dbReference type="PATRIC" id="fig|82380.11.peg.1752"/>
<evidence type="ECO:0000256" key="2">
    <source>
        <dbReference type="ARBA" id="ARBA00023002"/>
    </source>
</evidence>
<dbReference type="InterPro" id="IPR036291">
    <property type="entry name" value="NAD(P)-bd_dom_sf"/>
</dbReference>
<feature type="domain" description="Ketoreductase" evidence="3">
    <location>
        <begin position="7"/>
        <end position="169"/>
    </location>
</feature>
<proteinExistence type="inferred from homology"/>
<dbReference type="Pfam" id="PF13561">
    <property type="entry name" value="adh_short_C2"/>
    <property type="match status" value="1"/>
</dbReference>
<dbReference type="PRINTS" id="PR00081">
    <property type="entry name" value="GDHRDH"/>
</dbReference>
<dbReference type="Gene3D" id="3.40.50.720">
    <property type="entry name" value="NAD(P)-binding Rossmann-like Domain"/>
    <property type="match status" value="1"/>
</dbReference>
<dbReference type="SUPFAM" id="SSF51735">
    <property type="entry name" value="NAD(P)-binding Rossmann-fold domains"/>
    <property type="match status" value="1"/>
</dbReference>
<dbReference type="InterPro" id="IPR020904">
    <property type="entry name" value="Sc_DH/Rdtase_CS"/>
</dbReference>
<keyword evidence="2 4" id="KW-0560">Oxidoreductase</keyword>
<dbReference type="FunFam" id="3.40.50.720:FF:000084">
    <property type="entry name" value="Short-chain dehydrogenase reductase"/>
    <property type="match status" value="1"/>
</dbReference>
<dbReference type="Proteomes" id="UP000033640">
    <property type="component" value="Unassembled WGS sequence"/>
</dbReference>
<dbReference type="CDD" id="cd05233">
    <property type="entry name" value="SDR_c"/>
    <property type="match status" value="1"/>
</dbReference>
<comment type="similarity">
    <text evidence="1">Belongs to the short-chain dehydrogenases/reductases (SDR) family.</text>
</comment>
<dbReference type="RefSeq" id="WP_045279104.1">
    <property type="nucleotide sequence ID" value="NZ_JYIW01000024.1"/>
</dbReference>
<name>A0A0F0LBZ2_9MICO</name>
<dbReference type="SMART" id="SM00822">
    <property type="entry name" value="PKS_KR"/>
    <property type="match status" value="1"/>
</dbReference>
<reference evidence="4 5" key="1">
    <citation type="submission" date="2015-02" db="EMBL/GenBank/DDBJ databases">
        <title>Draft genome sequences of ten Microbacterium spp. with emphasis on heavy metal contaminated environments.</title>
        <authorList>
            <person name="Corretto E."/>
        </authorList>
    </citation>
    <scope>NUCLEOTIDE SEQUENCE [LARGE SCALE GENOMIC DNA]</scope>
    <source>
        <strain evidence="4 5">BEL4b</strain>
    </source>
</reference>
<dbReference type="AlphaFoldDB" id="A0A0F0LBZ2"/>
<evidence type="ECO:0000256" key="1">
    <source>
        <dbReference type="ARBA" id="ARBA00006484"/>
    </source>
</evidence>
<dbReference type="EMBL" id="JYIW01000024">
    <property type="protein sequence ID" value="KJL29091.1"/>
    <property type="molecule type" value="Genomic_DNA"/>
</dbReference>